<organism evidence="7 8">
    <name type="scientific">Limnochorda pilosa</name>
    <dbReference type="NCBI Taxonomy" id="1555112"/>
    <lineage>
        <taxon>Bacteria</taxon>
        <taxon>Bacillati</taxon>
        <taxon>Bacillota</taxon>
        <taxon>Limnochordia</taxon>
        <taxon>Limnochordales</taxon>
        <taxon>Limnochordaceae</taxon>
        <taxon>Limnochorda</taxon>
    </lineage>
</organism>
<evidence type="ECO:0000256" key="1">
    <source>
        <dbReference type="ARBA" id="ARBA00004651"/>
    </source>
</evidence>
<keyword evidence="5 6" id="KW-0472">Membrane</keyword>
<dbReference type="Pfam" id="PF03899">
    <property type="entry name" value="ATP-synt_I"/>
    <property type="match status" value="1"/>
</dbReference>
<dbReference type="GO" id="GO:0005886">
    <property type="term" value="C:plasma membrane"/>
    <property type="evidence" value="ECO:0007669"/>
    <property type="project" value="UniProtKB-SubCell"/>
</dbReference>
<keyword evidence="8" id="KW-1185">Reference proteome</keyword>
<dbReference type="EMBL" id="AP014924">
    <property type="protein sequence ID" value="BAS28922.1"/>
    <property type="molecule type" value="Genomic_DNA"/>
</dbReference>
<dbReference type="RefSeq" id="WP_068139987.1">
    <property type="nucleotide sequence ID" value="NZ_AP014924.1"/>
</dbReference>
<reference evidence="8" key="2">
    <citation type="journal article" date="2016" name="Int. J. Syst. Evol. Microbiol.">
        <title>Complete genome sequence and cell structure of Limnochorda pilosa, a Gram-negative spore-former within the phylum Firmicutes.</title>
        <authorList>
            <person name="Watanabe M."/>
            <person name="Kojima H."/>
            <person name="Fukui M."/>
        </authorList>
    </citation>
    <scope>NUCLEOTIDE SEQUENCE [LARGE SCALE GENOMIC DNA]</scope>
    <source>
        <strain evidence="8">HC45</strain>
    </source>
</reference>
<gene>
    <name evidence="7" type="ORF">LIP_3093</name>
</gene>
<reference evidence="8" key="1">
    <citation type="submission" date="2015-07" db="EMBL/GenBank/DDBJ databases">
        <title>Complete genome sequence and phylogenetic analysis of Limnochorda pilosa.</title>
        <authorList>
            <person name="Watanabe M."/>
            <person name="Kojima H."/>
            <person name="Fukui M."/>
        </authorList>
    </citation>
    <scope>NUCLEOTIDE SEQUENCE [LARGE SCALE GENOMIC DNA]</scope>
    <source>
        <strain evidence="8">HC45</strain>
    </source>
</reference>
<keyword evidence="3 6" id="KW-0812">Transmembrane</keyword>
<dbReference type="Proteomes" id="UP000065807">
    <property type="component" value="Chromosome"/>
</dbReference>
<feature type="transmembrane region" description="Helical" evidence="6">
    <location>
        <begin position="63"/>
        <end position="88"/>
    </location>
</feature>
<proteinExistence type="predicted"/>
<dbReference type="KEGG" id="lpil:LIP_3093"/>
<feature type="transmembrane region" description="Helical" evidence="6">
    <location>
        <begin position="20"/>
        <end position="42"/>
    </location>
</feature>
<sequence>MVLMGVILAATAWITGYRAAAWGIVGGTPVGLVNYALTMTLVRQGSRGPSGAFQRSLAWRLPLRFVLAVTGLLLGYWVGVETMIGVVVGETLEVLLYILGAAGIAARALLGRLRSGHV</sequence>
<feature type="transmembrane region" description="Helical" evidence="6">
    <location>
        <begin position="94"/>
        <end position="110"/>
    </location>
</feature>
<accession>A0A0K2SPJ4</accession>
<evidence type="ECO:0000256" key="6">
    <source>
        <dbReference type="SAM" id="Phobius"/>
    </source>
</evidence>
<evidence type="ECO:0000256" key="4">
    <source>
        <dbReference type="ARBA" id="ARBA00022989"/>
    </source>
</evidence>
<evidence type="ECO:0000313" key="8">
    <source>
        <dbReference type="Proteomes" id="UP000065807"/>
    </source>
</evidence>
<comment type="subcellular location">
    <subcellularLocation>
        <location evidence="1">Cell membrane</location>
        <topology evidence="1">Multi-pass membrane protein</topology>
    </subcellularLocation>
</comment>
<evidence type="ECO:0000256" key="3">
    <source>
        <dbReference type="ARBA" id="ARBA00022692"/>
    </source>
</evidence>
<name>A0A0K2SPJ4_LIMPI</name>
<keyword evidence="2" id="KW-1003">Cell membrane</keyword>
<evidence type="ECO:0000256" key="2">
    <source>
        <dbReference type="ARBA" id="ARBA00022475"/>
    </source>
</evidence>
<evidence type="ECO:0000313" key="7">
    <source>
        <dbReference type="EMBL" id="BAS28922.1"/>
    </source>
</evidence>
<dbReference type="InterPro" id="IPR005598">
    <property type="entry name" value="ATP_synth_I"/>
</dbReference>
<dbReference type="STRING" id="1555112.LIP_3093"/>
<evidence type="ECO:0000256" key="5">
    <source>
        <dbReference type="ARBA" id="ARBA00023136"/>
    </source>
</evidence>
<keyword evidence="4 6" id="KW-1133">Transmembrane helix</keyword>
<dbReference type="AlphaFoldDB" id="A0A0K2SPJ4"/>
<protein>
    <submittedName>
        <fullName evidence="7">Uncharacterized protein</fullName>
    </submittedName>
</protein>